<feature type="region of interest" description="Disordered" evidence="2">
    <location>
        <begin position="453"/>
        <end position="491"/>
    </location>
</feature>
<feature type="compositionally biased region" description="Pro residues" evidence="2">
    <location>
        <begin position="285"/>
        <end position="300"/>
    </location>
</feature>
<dbReference type="Gene3D" id="3.40.50.1110">
    <property type="entry name" value="SGNH hydrolase"/>
    <property type="match status" value="1"/>
</dbReference>
<evidence type="ECO:0000313" key="3">
    <source>
        <dbReference type="Proteomes" id="UP000081671"/>
    </source>
</evidence>
<feature type="compositionally biased region" description="Basic and acidic residues" evidence="2">
    <location>
        <begin position="349"/>
        <end position="366"/>
    </location>
</feature>
<evidence type="ECO:0000313" key="4">
    <source>
        <dbReference type="RefSeq" id="XP_012872649.1"/>
    </source>
</evidence>
<feature type="compositionally biased region" description="Basic and acidic residues" evidence="2">
    <location>
        <begin position="264"/>
        <end position="284"/>
    </location>
</feature>
<accession>A0A1S3F9C3</accession>
<dbReference type="PANTHER" id="PTHR14469">
    <property type="entry name" value="SARCOMA ANTIGEN NY-SAR-23"/>
    <property type="match status" value="1"/>
</dbReference>
<evidence type="ECO:0000256" key="2">
    <source>
        <dbReference type="SAM" id="MobiDB-lite"/>
    </source>
</evidence>
<name>A0A1S3F9C3_DIPOR</name>
<protein>
    <submittedName>
        <fullName evidence="4">PC-esterase domain-containing protein 1B-like</fullName>
    </submittedName>
</protein>
<organism evidence="3 4">
    <name type="scientific">Dipodomys ordii</name>
    <name type="common">Ord's kangaroo rat</name>
    <dbReference type="NCBI Taxonomy" id="10020"/>
    <lineage>
        <taxon>Eukaryota</taxon>
        <taxon>Metazoa</taxon>
        <taxon>Chordata</taxon>
        <taxon>Craniata</taxon>
        <taxon>Vertebrata</taxon>
        <taxon>Euteleostomi</taxon>
        <taxon>Mammalia</taxon>
        <taxon>Eutheria</taxon>
        <taxon>Euarchontoglires</taxon>
        <taxon>Glires</taxon>
        <taxon>Rodentia</taxon>
        <taxon>Castorimorpha</taxon>
        <taxon>Heteromyidae</taxon>
        <taxon>Dipodomyinae</taxon>
        <taxon>Dipodomys</taxon>
    </lineage>
</organism>
<dbReference type="KEGG" id="dord:105986316"/>
<reference evidence="4" key="1">
    <citation type="submission" date="2025-08" db="UniProtKB">
        <authorList>
            <consortium name="RefSeq"/>
        </authorList>
    </citation>
    <scope>IDENTIFICATION</scope>
    <source>
        <tissue evidence="4">Kidney</tissue>
    </source>
</reference>
<dbReference type="RefSeq" id="XP_012872649.1">
    <property type="nucleotide sequence ID" value="XM_013017195.1"/>
</dbReference>
<dbReference type="OrthoDB" id="9975373at2759"/>
<feature type="region of interest" description="Disordered" evidence="2">
    <location>
        <begin position="257"/>
        <end position="438"/>
    </location>
</feature>
<dbReference type="InterPro" id="IPR036514">
    <property type="entry name" value="SGNH_hydro_sf"/>
</dbReference>
<dbReference type="AlphaFoldDB" id="A0A1S3F9C3"/>
<proteinExistence type="inferred from homology"/>
<evidence type="ECO:0000256" key="1">
    <source>
        <dbReference type="ARBA" id="ARBA00037957"/>
    </source>
</evidence>
<gene>
    <name evidence="4" type="primary">LOC105986316</name>
</gene>
<dbReference type="PANTHER" id="PTHR14469:SF4">
    <property type="entry name" value="SIMILAR TO CHROMOSOME 20 OPEN READING FRAME 81"/>
    <property type="match status" value="1"/>
</dbReference>
<dbReference type="SUPFAM" id="SSF52266">
    <property type="entry name" value="SGNH hydrolase"/>
    <property type="match status" value="1"/>
</dbReference>
<dbReference type="InParanoid" id="A0A1S3F9C3"/>
<dbReference type="GeneID" id="105986316"/>
<keyword evidence="3" id="KW-1185">Reference proteome</keyword>
<comment type="similarity">
    <text evidence="1">Belongs to the PC-esterase family.</text>
</comment>
<sequence>MEANLSRRTSPTTVHLRAREVRQLLHNKFVVIMGDSIQRAVYKDLVLLLQKDCLLSPHQLQAKGEPSFERDTLLERGRWGHHLVRFYFLTRAYSAYARQLLDRLRRGPPTPDLLILNSCLGDLFRYGRHFRRRYPQDLESLFGHLQHALPESCLLVWNTAMPVADTISGAFPPFAGFRCPPHLGEDVIEANFYSSTAAGRYGFDVLDLHFHFRRAAQHRQPDGVHWDEVAHRHLSQLLLAHVADAWGVVLRSPDPVGRWIVDAPSDRHSDTRDRRQSQGRRGDPRPLPLPWHQPAAPPCRSPRRAEPPYGAQIPVQTYHHRPHHRDPRLPSNPPRQARHWCPPAMCQPHPRDTTSLRQPDHRDAPSRRQPHHRDAPSTSHPHHRDASSTRHLHHRDAPSTRHLHHRDAPSTRHPHHRDAPSTRHPHHRDASSTRQMDYPREASAMFFCESRLGPIRRISSESHGRRRAPPYPPRQPNESYACHPKWSGRRP</sequence>
<dbReference type="Proteomes" id="UP000081671">
    <property type="component" value="Unplaced"/>
</dbReference>